<dbReference type="AlphaFoldDB" id="A0A2J5NGE3"/>
<evidence type="ECO:0000256" key="4">
    <source>
        <dbReference type="ARBA" id="ARBA00022777"/>
    </source>
</evidence>
<dbReference type="PANTHER" id="PTHR43085">
    <property type="entry name" value="HEXOKINASE FAMILY MEMBER"/>
    <property type="match status" value="1"/>
</dbReference>
<feature type="domain" description="Carbohydrate kinase PfkB" evidence="6">
    <location>
        <begin position="22"/>
        <end position="173"/>
    </location>
</feature>
<evidence type="ECO:0000256" key="2">
    <source>
        <dbReference type="ARBA" id="ARBA00022679"/>
    </source>
</evidence>
<accession>A0A2J5NGE3</accession>
<dbReference type="Pfam" id="PF00294">
    <property type="entry name" value="PfkB"/>
    <property type="match status" value="1"/>
</dbReference>
<evidence type="ECO:0000256" key="1">
    <source>
        <dbReference type="ARBA" id="ARBA00010688"/>
    </source>
</evidence>
<reference evidence="7 8" key="2">
    <citation type="submission" date="2018-01" db="EMBL/GenBank/DDBJ databases">
        <title>Genomic study of Klebsiella pneumoniae.</title>
        <authorList>
            <person name="Yang Y."/>
            <person name="Bicalho R."/>
        </authorList>
    </citation>
    <scope>NUCLEOTIDE SEQUENCE [LARGE SCALE GENOMIC DNA]</scope>
    <source>
        <strain evidence="7 8">A10</strain>
    </source>
</reference>
<evidence type="ECO:0000256" key="3">
    <source>
        <dbReference type="ARBA" id="ARBA00022741"/>
    </source>
</evidence>
<keyword evidence="2" id="KW-0808">Transferase</keyword>
<gene>
    <name evidence="7" type="ORF">CWN49_37145</name>
</gene>
<dbReference type="PROSITE" id="PS00584">
    <property type="entry name" value="PFKB_KINASES_2"/>
    <property type="match status" value="1"/>
</dbReference>
<feature type="non-terminal residue" evidence="7">
    <location>
        <position position="1"/>
    </location>
</feature>
<dbReference type="PANTHER" id="PTHR43085:SF1">
    <property type="entry name" value="PSEUDOURIDINE KINASE-RELATED"/>
    <property type="match status" value="1"/>
</dbReference>
<comment type="similarity">
    <text evidence="1">Belongs to the carbohydrate kinase PfkB family.</text>
</comment>
<organism evidence="7 8">
    <name type="scientific">Klebsiella michiganensis</name>
    <dbReference type="NCBI Taxonomy" id="1134687"/>
    <lineage>
        <taxon>Bacteria</taxon>
        <taxon>Pseudomonadati</taxon>
        <taxon>Pseudomonadota</taxon>
        <taxon>Gammaproteobacteria</taxon>
        <taxon>Enterobacterales</taxon>
        <taxon>Enterobacteriaceae</taxon>
        <taxon>Klebsiella/Raoultella group</taxon>
        <taxon>Klebsiella</taxon>
    </lineage>
</organism>
<dbReference type="InterPro" id="IPR029056">
    <property type="entry name" value="Ribokinase-like"/>
</dbReference>
<dbReference type="EMBL" id="PIDR01002283">
    <property type="protein sequence ID" value="PLO52545.1"/>
    <property type="molecule type" value="Genomic_DNA"/>
</dbReference>
<keyword evidence="5" id="KW-0067">ATP-binding</keyword>
<dbReference type="SUPFAM" id="SSF53613">
    <property type="entry name" value="Ribokinase-like"/>
    <property type="match status" value="1"/>
</dbReference>
<sequence>VAEPCGSVYEALMVREAPRRVMFLDPNIREIFIPDRQKHLARMRRMIALADIVKLSDEDLAWFAEPGEEHEVIGRWLARGPKLIVVTRGADGADAWTADFHLHVPAIRVAVADTVGAGDTVNAGILASLSQAGLLEKEKLVTLSRKQVRQAVDLGMRAAAVTVSRPGANPPWDHEL</sequence>
<evidence type="ECO:0000256" key="5">
    <source>
        <dbReference type="ARBA" id="ARBA00022840"/>
    </source>
</evidence>
<dbReference type="GO" id="GO:0016301">
    <property type="term" value="F:kinase activity"/>
    <property type="evidence" value="ECO:0007669"/>
    <property type="project" value="UniProtKB-KW"/>
</dbReference>
<evidence type="ECO:0000313" key="8">
    <source>
        <dbReference type="Proteomes" id="UP000234667"/>
    </source>
</evidence>
<dbReference type="GO" id="GO:0005524">
    <property type="term" value="F:ATP binding"/>
    <property type="evidence" value="ECO:0007669"/>
    <property type="project" value="UniProtKB-KW"/>
</dbReference>
<evidence type="ECO:0000313" key="7">
    <source>
        <dbReference type="EMBL" id="PLO52545.1"/>
    </source>
</evidence>
<dbReference type="Gene3D" id="3.40.1190.20">
    <property type="match status" value="1"/>
</dbReference>
<reference evidence="7 8" key="1">
    <citation type="submission" date="2017-11" db="EMBL/GenBank/DDBJ databases">
        <authorList>
            <person name="Han C.G."/>
        </authorList>
    </citation>
    <scope>NUCLEOTIDE SEQUENCE [LARGE SCALE GENOMIC DNA]</scope>
    <source>
        <strain evidence="7 8">A10</strain>
    </source>
</reference>
<name>A0A2J5NGE3_9ENTR</name>
<dbReference type="Proteomes" id="UP000234667">
    <property type="component" value="Unassembled WGS sequence"/>
</dbReference>
<dbReference type="InterPro" id="IPR011611">
    <property type="entry name" value="PfkB_dom"/>
</dbReference>
<protein>
    <submittedName>
        <fullName evidence="7">Carbohydrate kinase</fullName>
    </submittedName>
</protein>
<dbReference type="InterPro" id="IPR050306">
    <property type="entry name" value="PfkB_Carbo_kinase"/>
</dbReference>
<evidence type="ECO:0000259" key="6">
    <source>
        <dbReference type="Pfam" id="PF00294"/>
    </source>
</evidence>
<dbReference type="InterPro" id="IPR002173">
    <property type="entry name" value="Carboh/pur_kinase_PfkB_CS"/>
</dbReference>
<proteinExistence type="inferred from homology"/>
<comment type="caution">
    <text evidence="7">The sequence shown here is derived from an EMBL/GenBank/DDBJ whole genome shotgun (WGS) entry which is preliminary data.</text>
</comment>
<keyword evidence="4 7" id="KW-0418">Kinase</keyword>
<keyword evidence="3" id="KW-0547">Nucleotide-binding</keyword>